<evidence type="ECO:0000259" key="5">
    <source>
        <dbReference type="Pfam" id="PF22435"/>
    </source>
</evidence>
<feature type="domain" description="tRNA/rRNA methyltransferase SpoU type" evidence="4">
    <location>
        <begin position="89"/>
        <end position="232"/>
    </location>
</feature>
<dbReference type="AlphaFoldDB" id="A0A9D1TZL6"/>
<dbReference type="GO" id="GO:0008173">
    <property type="term" value="F:RNA methyltransferase activity"/>
    <property type="evidence" value="ECO:0007669"/>
    <property type="project" value="InterPro"/>
</dbReference>
<feature type="domain" description="MRM3-like substrate binding" evidence="5">
    <location>
        <begin position="5"/>
        <end position="50"/>
    </location>
</feature>
<reference evidence="6" key="1">
    <citation type="journal article" date="2021" name="PeerJ">
        <title>Extensive microbial diversity within the chicken gut microbiome revealed by metagenomics and culture.</title>
        <authorList>
            <person name="Gilroy R."/>
            <person name="Ravi A."/>
            <person name="Getino M."/>
            <person name="Pursley I."/>
            <person name="Horton D.L."/>
            <person name="Alikhan N.F."/>
            <person name="Baker D."/>
            <person name="Gharbi K."/>
            <person name="Hall N."/>
            <person name="Watson M."/>
            <person name="Adriaenssens E.M."/>
            <person name="Foster-Nyarko E."/>
            <person name="Jarju S."/>
            <person name="Secka A."/>
            <person name="Antonio M."/>
            <person name="Oren A."/>
            <person name="Chaudhuri R.R."/>
            <person name="La Ragione R."/>
            <person name="Hildebrand F."/>
            <person name="Pallen M.J."/>
        </authorList>
    </citation>
    <scope>NUCLEOTIDE SEQUENCE</scope>
    <source>
        <strain evidence="6">ChiBcec15-1070</strain>
    </source>
</reference>
<dbReference type="GO" id="GO:0003723">
    <property type="term" value="F:RNA binding"/>
    <property type="evidence" value="ECO:0007669"/>
    <property type="project" value="InterPro"/>
</dbReference>
<protein>
    <submittedName>
        <fullName evidence="6">RNA methyltransferase</fullName>
    </submittedName>
</protein>
<dbReference type="Pfam" id="PF22435">
    <property type="entry name" value="MRM3-like_sub_bind"/>
    <property type="match status" value="1"/>
</dbReference>
<reference evidence="6" key="2">
    <citation type="submission" date="2021-04" db="EMBL/GenBank/DDBJ databases">
        <authorList>
            <person name="Gilroy R."/>
        </authorList>
    </citation>
    <scope>NUCLEOTIDE SEQUENCE</scope>
    <source>
        <strain evidence="6">ChiBcec15-1070</strain>
    </source>
</reference>
<dbReference type="InterPro" id="IPR029064">
    <property type="entry name" value="Ribosomal_eL30-like_sf"/>
</dbReference>
<evidence type="ECO:0000256" key="1">
    <source>
        <dbReference type="ARBA" id="ARBA00007228"/>
    </source>
</evidence>
<keyword evidence="2 6" id="KW-0489">Methyltransferase</keyword>
<organism evidence="6 7">
    <name type="scientific">Candidatus Rikenella faecigallinarum</name>
    <dbReference type="NCBI Taxonomy" id="2838745"/>
    <lineage>
        <taxon>Bacteria</taxon>
        <taxon>Pseudomonadati</taxon>
        <taxon>Bacteroidota</taxon>
        <taxon>Bacteroidia</taxon>
        <taxon>Bacteroidales</taxon>
        <taxon>Rikenellaceae</taxon>
        <taxon>Rikenella</taxon>
    </lineage>
</organism>
<comment type="similarity">
    <text evidence="1">Belongs to the class IV-like SAM-binding methyltransferase superfamily. RNA methyltransferase TrmH family.</text>
</comment>
<dbReference type="EMBL" id="DXHL01000035">
    <property type="protein sequence ID" value="HIW11389.1"/>
    <property type="molecule type" value="Genomic_DNA"/>
</dbReference>
<gene>
    <name evidence="6" type="ORF">H9888_07840</name>
</gene>
<dbReference type="PANTHER" id="PTHR43191">
    <property type="entry name" value="RRNA METHYLTRANSFERASE 3"/>
    <property type="match status" value="1"/>
</dbReference>
<evidence type="ECO:0000256" key="2">
    <source>
        <dbReference type="ARBA" id="ARBA00022603"/>
    </source>
</evidence>
<keyword evidence="3" id="KW-0808">Transferase</keyword>
<dbReference type="Gene3D" id="3.40.1280.10">
    <property type="match status" value="1"/>
</dbReference>
<dbReference type="InterPro" id="IPR029026">
    <property type="entry name" value="tRNA_m1G_MTases_N"/>
</dbReference>
<dbReference type="InterPro" id="IPR053888">
    <property type="entry name" value="MRM3-like_sub_bind"/>
</dbReference>
<sequence>MLTKAEIKRIRSLGDKAARTAEGLFVAEGEKIVDELLRSGLRVEALYRVGENVTAAEMERISFLRTPSRVLAVAEIPHHSNDRPTFEGLCLALDDVQDPGNVGTIIRLADWFGVRHIYCSPATADCWSPKVVQATMGAVLRAKVHYGPLQPVLQAARMAGLPLYGTFLEGENIYQCTLPPDRGVIVMGNEGRGITAETAAAVTHKLYIPPYPPEAGPTSESLNVATATGIVLSEFRRRG</sequence>
<dbReference type="InterPro" id="IPR029028">
    <property type="entry name" value="Alpha/beta_knot_MTases"/>
</dbReference>
<dbReference type="SUPFAM" id="SSF55315">
    <property type="entry name" value="L30e-like"/>
    <property type="match status" value="1"/>
</dbReference>
<dbReference type="PANTHER" id="PTHR43191:SF2">
    <property type="entry name" value="RRNA METHYLTRANSFERASE 3, MITOCHONDRIAL"/>
    <property type="match status" value="1"/>
</dbReference>
<comment type="caution">
    <text evidence="6">The sequence shown here is derived from an EMBL/GenBank/DDBJ whole genome shotgun (WGS) entry which is preliminary data.</text>
</comment>
<name>A0A9D1TZL6_9BACT</name>
<dbReference type="Proteomes" id="UP000823926">
    <property type="component" value="Unassembled WGS sequence"/>
</dbReference>
<dbReference type="Pfam" id="PF00588">
    <property type="entry name" value="SpoU_methylase"/>
    <property type="match status" value="1"/>
</dbReference>
<accession>A0A9D1TZL6</accession>
<evidence type="ECO:0000259" key="4">
    <source>
        <dbReference type="Pfam" id="PF00588"/>
    </source>
</evidence>
<evidence type="ECO:0000313" key="6">
    <source>
        <dbReference type="EMBL" id="HIW11389.1"/>
    </source>
</evidence>
<dbReference type="Gene3D" id="3.30.1330.30">
    <property type="match status" value="1"/>
</dbReference>
<dbReference type="InterPro" id="IPR001537">
    <property type="entry name" value="SpoU_MeTrfase"/>
</dbReference>
<dbReference type="GO" id="GO:0032259">
    <property type="term" value="P:methylation"/>
    <property type="evidence" value="ECO:0007669"/>
    <property type="project" value="UniProtKB-KW"/>
</dbReference>
<evidence type="ECO:0000256" key="3">
    <source>
        <dbReference type="ARBA" id="ARBA00022679"/>
    </source>
</evidence>
<dbReference type="SUPFAM" id="SSF75217">
    <property type="entry name" value="alpha/beta knot"/>
    <property type="match status" value="1"/>
</dbReference>
<dbReference type="CDD" id="cd18109">
    <property type="entry name" value="SpoU-like_RNA-MTase"/>
    <property type="match status" value="1"/>
</dbReference>
<evidence type="ECO:0000313" key="7">
    <source>
        <dbReference type="Proteomes" id="UP000823926"/>
    </source>
</evidence>
<proteinExistence type="inferred from homology"/>
<dbReference type="GO" id="GO:0006396">
    <property type="term" value="P:RNA processing"/>
    <property type="evidence" value="ECO:0007669"/>
    <property type="project" value="InterPro"/>
</dbReference>
<dbReference type="InterPro" id="IPR051259">
    <property type="entry name" value="rRNA_Methyltransferase"/>
</dbReference>